<name>A0A4R8MG20_9BACT</name>
<protein>
    <submittedName>
        <fullName evidence="2">Electron transfer flavoprotein beta subunit</fullName>
    </submittedName>
</protein>
<evidence type="ECO:0000313" key="3">
    <source>
        <dbReference type="Proteomes" id="UP000295066"/>
    </source>
</evidence>
<reference evidence="2 3" key="1">
    <citation type="submission" date="2019-03" db="EMBL/GenBank/DDBJ databases">
        <title>Genomic Encyclopedia of Type Strains, Phase IV (KMG-IV): sequencing the most valuable type-strain genomes for metagenomic binning, comparative biology and taxonomic classification.</title>
        <authorList>
            <person name="Goeker M."/>
        </authorList>
    </citation>
    <scope>NUCLEOTIDE SEQUENCE [LARGE SCALE GENOMIC DNA]</scope>
    <source>
        <strain evidence="2 3">DSM 25964</strain>
    </source>
</reference>
<evidence type="ECO:0000259" key="1">
    <source>
        <dbReference type="SMART" id="SM00893"/>
    </source>
</evidence>
<dbReference type="SMART" id="SM00893">
    <property type="entry name" value="ETF"/>
    <property type="match status" value="1"/>
</dbReference>
<dbReference type="EMBL" id="SORI01000001">
    <property type="protein sequence ID" value="TDY64923.1"/>
    <property type="molecule type" value="Genomic_DNA"/>
</dbReference>
<proteinExistence type="predicted"/>
<dbReference type="InterPro" id="IPR033948">
    <property type="entry name" value="ETF_beta_N"/>
</dbReference>
<gene>
    <name evidence="2" type="ORF">C8D99_10169</name>
</gene>
<dbReference type="GO" id="GO:0009055">
    <property type="term" value="F:electron transfer activity"/>
    <property type="evidence" value="ECO:0007669"/>
    <property type="project" value="InterPro"/>
</dbReference>
<keyword evidence="3" id="KW-1185">Reference proteome</keyword>
<dbReference type="SUPFAM" id="SSF52402">
    <property type="entry name" value="Adenine nucleotide alpha hydrolases-like"/>
    <property type="match status" value="1"/>
</dbReference>
<dbReference type="PIRSF" id="PIRSF000090">
    <property type="entry name" value="Beta-ETF"/>
    <property type="match status" value="1"/>
</dbReference>
<dbReference type="OrthoDB" id="9804960at2"/>
<dbReference type="AlphaFoldDB" id="A0A4R8MG20"/>
<dbReference type="RefSeq" id="WP_133955187.1">
    <property type="nucleotide sequence ID" value="NZ_SORI01000001.1"/>
</dbReference>
<dbReference type="Gene3D" id="3.40.50.620">
    <property type="entry name" value="HUPs"/>
    <property type="match status" value="1"/>
</dbReference>
<organism evidence="2 3">
    <name type="scientific">Aminivibrio pyruvatiphilus</name>
    <dbReference type="NCBI Taxonomy" id="1005740"/>
    <lineage>
        <taxon>Bacteria</taxon>
        <taxon>Thermotogati</taxon>
        <taxon>Synergistota</taxon>
        <taxon>Synergistia</taxon>
        <taxon>Synergistales</taxon>
        <taxon>Aminobacteriaceae</taxon>
        <taxon>Aminivibrio</taxon>
    </lineage>
</organism>
<evidence type="ECO:0000313" key="2">
    <source>
        <dbReference type="EMBL" id="TDY64923.1"/>
    </source>
</evidence>
<comment type="caution">
    <text evidence="2">The sequence shown here is derived from an EMBL/GenBank/DDBJ whole genome shotgun (WGS) entry which is preliminary data.</text>
</comment>
<dbReference type="PANTHER" id="PTHR21294:SF17">
    <property type="entry name" value="PROTEIN FIXA"/>
    <property type="match status" value="1"/>
</dbReference>
<accession>A0A4R8MG20</accession>
<dbReference type="InterPro" id="IPR012255">
    <property type="entry name" value="ETF_b"/>
</dbReference>
<sequence>MKIAVLIKQVPDSDDVRMDPETGTMVREGMGAIVNPLDLNALQAALDLRSAAGGEVTVITMGPPRAHEALRECLSMGADKGVLLTDRAFAGSDTWATAKVLAAAVKKAGPFDLVLAGEKATDGETGQVGPETAALLGMPFSTYVSALSLAGGGVEVARTVEEGIQRQYLPFPCLLTVLHALNEPSMPTLAGKKRARRTEIPLEGIASIGLSPEETGLGGSATRVVKISYPTISRTTEMFDEKRIDEGIERLVAVLRDMAVI</sequence>
<dbReference type="InterPro" id="IPR014729">
    <property type="entry name" value="Rossmann-like_a/b/a_fold"/>
</dbReference>
<dbReference type="InterPro" id="IPR014730">
    <property type="entry name" value="ETF_a/b_N"/>
</dbReference>
<dbReference type="Proteomes" id="UP000295066">
    <property type="component" value="Unassembled WGS sequence"/>
</dbReference>
<feature type="domain" description="Electron transfer flavoprotein alpha/beta-subunit N-terminal" evidence="1">
    <location>
        <begin position="22"/>
        <end position="212"/>
    </location>
</feature>
<dbReference type="Pfam" id="PF01012">
    <property type="entry name" value="ETF"/>
    <property type="match status" value="1"/>
</dbReference>
<dbReference type="PANTHER" id="PTHR21294">
    <property type="entry name" value="ELECTRON TRANSFER FLAVOPROTEIN BETA-SUBUNIT"/>
    <property type="match status" value="1"/>
</dbReference>
<dbReference type="CDD" id="cd01714">
    <property type="entry name" value="ETF_beta"/>
    <property type="match status" value="1"/>
</dbReference>